<comment type="function">
    <text evidence="7">The globular domain of the protein is located near the polypeptide exit tunnel on the outside of the subunit, while an extended beta-hairpin is found that lines the wall of the exit tunnel in the center of the 70S ribosome.</text>
</comment>
<keyword evidence="4 7" id="KW-0689">Ribosomal protein</keyword>
<dbReference type="HAMAP" id="MF_01331_B">
    <property type="entry name" value="Ribosomal_uL22_B"/>
    <property type="match status" value="1"/>
</dbReference>
<evidence type="ECO:0000256" key="6">
    <source>
        <dbReference type="ARBA" id="ARBA00035207"/>
    </source>
</evidence>
<dbReference type="PANTHER" id="PTHR13501:SF8">
    <property type="entry name" value="LARGE RIBOSOMAL SUBUNIT PROTEIN UL22M"/>
    <property type="match status" value="1"/>
</dbReference>
<dbReference type="InterPro" id="IPR018260">
    <property type="entry name" value="Ribosomal_uL22_CS"/>
</dbReference>
<reference evidence="11 12" key="1">
    <citation type="journal article" date="2016" name="Nat. Commun.">
        <title>Thousands of microbial genomes shed light on interconnected biogeochemical processes in an aquifer system.</title>
        <authorList>
            <person name="Anantharaman K."/>
            <person name="Brown C.T."/>
            <person name="Hug L.A."/>
            <person name="Sharon I."/>
            <person name="Castelle C.J."/>
            <person name="Probst A.J."/>
            <person name="Thomas B.C."/>
            <person name="Singh A."/>
            <person name="Wilkins M.J."/>
            <person name="Karaoz U."/>
            <person name="Brodie E.L."/>
            <person name="Williams K.H."/>
            <person name="Hubbard S.S."/>
            <person name="Banfield J.F."/>
        </authorList>
    </citation>
    <scope>NUCLEOTIDE SEQUENCE [LARGE SCALE GENOMIC DNA]</scope>
</reference>
<dbReference type="PROSITE" id="PS00464">
    <property type="entry name" value="RIBOSOMAL_L22"/>
    <property type="match status" value="1"/>
</dbReference>
<evidence type="ECO:0000256" key="7">
    <source>
        <dbReference type="HAMAP-Rule" id="MF_01331"/>
    </source>
</evidence>
<dbReference type="PANTHER" id="PTHR13501">
    <property type="entry name" value="CHLOROPLAST 50S RIBOSOMAL PROTEIN L22-RELATED"/>
    <property type="match status" value="1"/>
</dbReference>
<gene>
    <name evidence="7" type="primary">rplV</name>
    <name evidence="11" type="ORF">A3D67_01370</name>
</gene>
<dbReference type="GO" id="GO:0006412">
    <property type="term" value="P:translation"/>
    <property type="evidence" value="ECO:0007669"/>
    <property type="project" value="UniProtKB-UniRule"/>
</dbReference>
<keyword evidence="5 7" id="KW-0687">Ribonucleoprotein</keyword>
<evidence type="ECO:0000313" key="11">
    <source>
        <dbReference type="EMBL" id="OGZ10907.1"/>
    </source>
</evidence>
<protein>
    <recommendedName>
        <fullName evidence="6 7">Large ribosomal subunit protein uL22</fullName>
    </recommendedName>
</protein>
<evidence type="ECO:0000256" key="4">
    <source>
        <dbReference type="ARBA" id="ARBA00022980"/>
    </source>
</evidence>
<keyword evidence="3 7" id="KW-0694">RNA-binding</keyword>
<comment type="subunit">
    <text evidence="7 9">Part of the 50S ribosomal subunit.</text>
</comment>
<dbReference type="AlphaFoldDB" id="A0A1G2DB96"/>
<dbReference type="InterPro" id="IPR005727">
    <property type="entry name" value="Ribosomal_uL22_bac/chlpt-type"/>
</dbReference>
<evidence type="ECO:0000256" key="9">
    <source>
        <dbReference type="RuleBase" id="RU004006"/>
    </source>
</evidence>
<comment type="similarity">
    <text evidence="1 7 8">Belongs to the universal ribosomal protein uL22 family.</text>
</comment>
<dbReference type="InterPro" id="IPR001063">
    <property type="entry name" value="Ribosomal_uL22"/>
</dbReference>
<evidence type="ECO:0000256" key="10">
    <source>
        <dbReference type="RuleBase" id="RU004008"/>
    </source>
</evidence>
<proteinExistence type="inferred from homology"/>
<evidence type="ECO:0000256" key="5">
    <source>
        <dbReference type="ARBA" id="ARBA00023274"/>
    </source>
</evidence>
<dbReference type="EMBL" id="MHLN01000030">
    <property type="protein sequence ID" value="OGZ10907.1"/>
    <property type="molecule type" value="Genomic_DNA"/>
</dbReference>
<dbReference type="InterPro" id="IPR036394">
    <property type="entry name" value="Ribosomal_uL22_sf"/>
</dbReference>
<sequence length="118" mass="13348">MKALLKSYRQSPRKVRLVADYIRGKNVEAARILLETLPKRASSSVKKLLLSAVANAKNLHGLSRENLYVKEIRVDEGPTMKRHMPRAFGRVAPIRKRTSHISIVLAERGQLKTLNPKP</sequence>
<evidence type="ECO:0000256" key="2">
    <source>
        <dbReference type="ARBA" id="ARBA00022730"/>
    </source>
</evidence>
<dbReference type="InterPro" id="IPR047867">
    <property type="entry name" value="Ribosomal_uL22_bac/org-type"/>
</dbReference>
<dbReference type="GO" id="GO:0019843">
    <property type="term" value="F:rRNA binding"/>
    <property type="evidence" value="ECO:0007669"/>
    <property type="project" value="UniProtKB-UniRule"/>
</dbReference>
<dbReference type="NCBIfam" id="TIGR01044">
    <property type="entry name" value="rplV_bact"/>
    <property type="match status" value="1"/>
</dbReference>
<evidence type="ECO:0000256" key="8">
    <source>
        <dbReference type="RuleBase" id="RU004005"/>
    </source>
</evidence>
<evidence type="ECO:0000256" key="1">
    <source>
        <dbReference type="ARBA" id="ARBA00009451"/>
    </source>
</evidence>
<dbReference type="GO" id="GO:0022625">
    <property type="term" value="C:cytosolic large ribosomal subunit"/>
    <property type="evidence" value="ECO:0007669"/>
    <property type="project" value="TreeGrafter"/>
</dbReference>
<comment type="caution">
    <text evidence="11">The sequence shown here is derived from an EMBL/GenBank/DDBJ whole genome shotgun (WGS) entry which is preliminary data.</text>
</comment>
<evidence type="ECO:0000256" key="3">
    <source>
        <dbReference type="ARBA" id="ARBA00022884"/>
    </source>
</evidence>
<dbReference type="GO" id="GO:0003735">
    <property type="term" value="F:structural constituent of ribosome"/>
    <property type="evidence" value="ECO:0007669"/>
    <property type="project" value="InterPro"/>
</dbReference>
<dbReference type="Gene3D" id="3.90.470.10">
    <property type="entry name" value="Ribosomal protein L22/L17"/>
    <property type="match status" value="1"/>
</dbReference>
<name>A0A1G2DB96_9BACT</name>
<dbReference type="CDD" id="cd00336">
    <property type="entry name" value="Ribosomal_L22"/>
    <property type="match status" value="1"/>
</dbReference>
<evidence type="ECO:0000313" key="12">
    <source>
        <dbReference type="Proteomes" id="UP000178099"/>
    </source>
</evidence>
<accession>A0A1G2DB96</accession>
<dbReference type="Pfam" id="PF00237">
    <property type="entry name" value="Ribosomal_L22"/>
    <property type="match status" value="1"/>
</dbReference>
<organism evidence="11 12">
    <name type="scientific">Candidatus Lloydbacteria bacterium RIFCSPHIGHO2_02_FULL_51_22</name>
    <dbReference type="NCBI Taxonomy" id="1798663"/>
    <lineage>
        <taxon>Bacteria</taxon>
        <taxon>Candidatus Lloydiibacteriota</taxon>
    </lineage>
</organism>
<dbReference type="SUPFAM" id="SSF54843">
    <property type="entry name" value="Ribosomal protein L22"/>
    <property type="match status" value="1"/>
</dbReference>
<keyword evidence="2 7" id="KW-0699">rRNA-binding</keyword>
<comment type="function">
    <text evidence="7 10">This protein binds specifically to 23S rRNA; its binding is stimulated by other ribosomal proteins, e.g., L4, L17, and L20. It is important during the early stages of 50S assembly. It makes multiple contacts with different domains of the 23S rRNA in the assembled 50S subunit and ribosome.</text>
</comment>
<dbReference type="Proteomes" id="UP000178099">
    <property type="component" value="Unassembled WGS sequence"/>
</dbReference>